<keyword evidence="3" id="KW-1185">Reference proteome</keyword>
<dbReference type="AlphaFoldDB" id="A0A0K1EJB7"/>
<evidence type="ECO:0000313" key="3">
    <source>
        <dbReference type="Proteomes" id="UP000067626"/>
    </source>
</evidence>
<proteinExistence type="predicted"/>
<reference evidence="2 3" key="1">
    <citation type="submission" date="2015-07" db="EMBL/GenBank/DDBJ databases">
        <title>Genome analysis of myxobacterium Chondromyces crocatus Cm c5 reveals a high potential for natural compound synthesis and the genetic basis for the loss of fruiting body formation.</title>
        <authorList>
            <person name="Zaburannyi N."/>
            <person name="Bunk B."/>
            <person name="Maier J."/>
            <person name="Overmann J."/>
            <person name="Mueller R."/>
        </authorList>
    </citation>
    <scope>NUCLEOTIDE SEQUENCE [LARGE SCALE GENOMIC DNA]</scope>
    <source>
        <strain evidence="2 3">Cm c5</strain>
    </source>
</reference>
<organism evidence="2 3">
    <name type="scientific">Chondromyces crocatus</name>
    <dbReference type="NCBI Taxonomy" id="52"/>
    <lineage>
        <taxon>Bacteria</taxon>
        <taxon>Pseudomonadati</taxon>
        <taxon>Myxococcota</taxon>
        <taxon>Polyangia</taxon>
        <taxon>Polyangiales</taxon>
        <taxon>Polyangiaceae</taxon>
        <taxon>Chondromyces</taxon>
    </lineage>
</organism>
<gene>
    <name evidence="2" type="ORF">CMC5_051120</name>
</gene>
<dbReference type="EMBL" id="CP012159">
    <property type="protein sequence ID" value="AKT40955.1"/>
    <property type="molecule type" value="Genomic_DNA"/>
</dbReference>
<dbReference type="STRING" id="52.CMC5_051120"/>
<name>A0A0K1EJB7_CHOCO</name>
<evidence type="ECO:0000256" key="1">
    <source>
        <dbReference type="SAM" id="MobiDB-lite"/>
    </source>
</evidence>
<dbReference type="Proteomes" id="UP000067626">
    <property type="component" value="Chromosome"/>
</dbReference>
<sequence length="159" mass="16810">MMKARTHARASAGATPARQARTPRHGERRPVARTVTRDIVRLALLLGLFVAAPVVGDIGSCGQTPEDLDAFKFFAIKAQLDCDRCTACGILSEACARACAPTLDGVAFPVGCYPLAHDGEVCLNALYAASCGAYEEYMADQGATTPTECNFCPLSEGPR</sequence>
<protein>
    <submittedName>
        <fullName evidence="2">Uncharacterized protein</fullName>
    </submittedName>
</protein>
<feature type="region of interest" description="Disordered" evidence="1">
    <location>
        <begin position="1"/>
        <end position="31"/>
    </location>
</feature>
<evidence type="ECO:0000313" key="2">
    <source>
        <dbReference type="EMBL" id="AKT40955.1"/>
    </source>
</evidence>
<dbReference type="KEGG" id="ccro:CMC5_051120"/>
<accession>A0A0K1EJB7</accession>